<name>A0A8J5X4H2_DIALT</name>
<keyword evidence="2" id="KW-1133">Transmembrane helix</keyword>
<evidence type="ECO:0000313" key="3">
    <source>
        <dbReference type="EMBL" id="KAG8457099.1"/>
    </source>
</evidence>
<dbReference type="AlphaFoldDB" id="A0A8J5X4H2"/>
<dbReference type="OrthoDB" id="10665248at2759"/>
<feature type="compositionally biased region" description="Basic and acidic residues" evidence="1">
    <location>
        <begin position="230"/>
        <end position="242"/>
    </location>
</feature>
<proteinExistence type="predicted"/>
<sequence length="302" mass="32651">MAVPAATYTPGAGKERRRRRESSLVRLWHGELTFQERRMVEWCLATLALTLASFTIELQLRGLAAFLDNLIVCTSCAFPLWLAVLAPPRSRRAWLPRCPYLCALACVCVFADYVIDAEAIDWDEYGDEDSLERQVETSRSRHTMLVCLMLVQLGIVIGLLFVARSAVSLISRIEIDARLAAKHAAHARKGSGERARGKAALDEALVAGGTCTAVARADAPPAPAATLAERATRGDGARDAAHASRSSSGEQSVEAELPLSARGEREWRFTLGLPRSLGGRGAGDMPGHARVSMPGRGAMSMR</sequence>
<feature type="transmembrane region" description="Helical" evidence="2">
    <location>
        <begin position="98"/>
        <end position="115"/>
    </location>
</feature>
<feature type="region of interest" description="Disordered" evidence="1">
    <location>
        <begin position="220"/>
        <end position="259"/>
    </location>
</feature>
<comment type="caution">
    <text evidence="3">The sequence shown here is derived from an EMBL/GenBank/DDBJ whole genome shotgun (WGS) entry which is preliminary data.</text>
</comment>
<keyword evidence="2" id="KW-0812">Transmembrane</keyword>
<keyword evidence="4" id="KW-1185">Reference proteome</keyword>
<gene>
    <name evidence="3" type="ORF">KFE25_009859</name>
</gene>
<feature type="region of interest" description="Disordered" evidence="1">
    <location>
        <begin position="274"/>
        <end position="302"/>
    </location>
</feature>
<organism evidence="3 4">
    <name type="scientific">Diacronema lutheri</name>
    <name type="common">Unicellular marine alga</name>
    <name type="synonym">Monochrysis lutheri</name>
    <dbReference type="NCBI Taxonomy" id="2081491"/>
    <lineage>
        <taxon>Eukaryota</taxon>
        <taxon>Haptista</taxon>
        <taxon>Haptophyta</taxon>
        <taxon>Pavlovophyceae</taxon>
        <taxon>Pavlovales</taxon>
        <taxon>Pavlovaceae</taxon>
        <taxon>Diacronema</taxon>
    </lineage>
</organism>
<dbReference type="EMBL" id="JAGTXO010000083">
    <property type="protein sequence ID" value="KAG8457099.1"/>
    <property type="molecule type" value="Genomic_DNA"/>
</dbReference>
<feature type="compositionally biased region" description="Low complexity" evidence="1">
    <location>
        <begin position="220"/>
        <end position="229"/>
    </location>
</feature>
<keyword evidence="2" id="KW-0472">Membrane</keyword>
<reference evidence="3" key="1">
    <citation type="submission" date="2021-05" db="EMBL/GenBank/DDBJ databases">
        <title>The genome of the haptophyte Pavlova lutheri (Diacronema luteri, Pavlovales) - a model for lipid biosynthesis in eukaryotic algae.</title>
        <authorList>
            <person name="Hulatt C.J."/>
            <person name="Posewitz M.C."/>
        </authorList>
    </citation>
    <scope>NUCLEOTIDE SEQUENCE</scope>
    <source>
        <strain evidence="3">NIVA-4/92</strain>
    </source>
</reference>
<evidence type="ECO:0000313" key="4">
    <source>
        <dbReference type="Proteomes" id="UP000751190"/>
    </source>
</evidence>
<dbReference type="Proteomes" id="UP000751190">
    <property type="component" value="Unassembled WGS sequence"/>
</dbReference>
<accession>A0A8J5X4H2</accession>
<protein>
    <submittedName>
        <fullName evidence="3">Uncharacterized protein</fullName>
    </submittedName>
</protein>
<feature type="transmembrane region" description="Helical" evidence="2">
    <location>
        <begin position="62"/>
        <end position="86"/>
    </location>
</feature>
<evidence type="ECO:0000256" key="1">
    <source>
        <dbReference type="SAM" id="MobiDB-lite"/>
    </source>
</evidence>
<feature type="transmembrane region" description="Helical" evidence="2">
    <location>
        <begin position="143"/>
        <end position="163"/>
    </location>
</feature>
<evidence type="ECO:0000256" key="2">
    <source>
        <dbReference type="SAM" id="Phobius"/>
    </source>
</evidence>